<name>X1A565_9ZZZZ</name>
<dbReference type="EMBL" id="BART01008052">
    <property type="protein sequence ID" value="GAG67923.1"/>
    <property type="molecule type" value="Genomic_DNA"/>
</dbReference>
<comment type="caution">
    <text evidence="2">The sequence shown here is derived from an EMBL/GenBank/DDBJ whole genome shotgun (WGS) entry which is preliminary data.</text>
</comment>
<keyword evidence="1" id="KW-0472">Membrane</keyword>
<organism evidence="2">
    <name type="scientific">marine sediment metagenome</name>
    <dbReference type="NCBI Taxonomy" id="412755"/>
    <lineage>
        <taxon>unclassified sequences</taxon>
        <taxon>metagenomes</taxon>
        <taxon>ecological metagenomes</taxon>
    </lineage>
</organism>
<keyword evidence="1" id="KW-1133">Transmembrane helix</keyword>
<proteinExistence type="predicted"/>
<sequence length="252" mass="29257">MPDTFAITIVSIIIVTVVAAFIRGRAKDKCLKAFSEDLVTLEETTGKIIWGKLSVENTGFELIYPTKHKDKKGHDETSYILYKHEYPNIQALIRYHNELNEHRRKEREKELKRTYHPRALRRLRRRIQNFFKTVRDSVMDVVNLLIGQAKRAAPGGAILTSQDKYVSQLKKELVGPMATSFEPLLERHIGKKVVLELTRGDKIFEYPGVLKDYTAEFIEIMDVDYRMKEDQPARKADLVISRKYGLIRHLGE</sequence>
<dbReference type="AlphaFoldDB" id="X1A565"/>
<reference evidence="2" key="1">
    <citation type="journal article" date="2014" name="Front. Microbiol.">
        <title>High frequency of phylogenetically diverse reductive dehalogenase-homologous genes in deep subseafloor sedimentary metagenomes.</title>
        <authorList>
            <person name="Kawai M."/>
            <person name="Futagami T."/>
            <person name="Toyoda A."/>
            <person name="Takaki Y."/>
            <person name="Nishi S."/>
            <person name="Hori S."/>
            <person name="Arai W."/>
            <person name="Tsubouchi T."/>
            <person name="Morono Y."/>
            <person name="Uchiyama I."/>
            <person name="Ito T."/>
            <person name="Fujiyama A."/>
            <person name="Inagaki F."/>
            <person name="Takami H."/>
        </authorList>
    </citation>
    <scope>NUCLEOTIDE SEQUENCE</scope>
    <source>
        <strain evidence="2">Expedition CK06-06</strain>
    </source>
</reference>
<feature type="transmembrane region" description="Helical" evidence="1">
    <location>
        <begin position="6"/>
        <end position="22"/>
    </location>
</feature>
<protein>
    <submittedName>
        <fullName evidence="2">Uncharacterized protein</fullName>
    </submittedName>
</protein>
<evidence type="ECO:0000256" key="1">
    <source>
        <dbReference type="SAM" id="Phobius"/>
    </source>
</evidence>
<accession>X1A565</accession>
<evidence type="ECO:0000313" key="2">
    <source>
        <dbReference type="EMBL" id="GAG67923.1"/>
    </source>
</evidence>
<gene>
    <name evidence="2" type="ORF">S01H4_18186</name>
</gene>
<keyword evidence="1" id="KW-0812">Transmembrane</keyword>